<feature type="domain" description="CID" evidence="16">
    <location>
        <begin position="3"/>
        <end position="131"/>
    </location>
</feature>
<feature type="region of interest" description="Disordered" evidence="15">
    <location>
        <begin position="1112"/>
        <end position="1146"/>
    </location>
</feature>
<evidence type="ECO:0000256" key="2">
    <source>
        <dbReference type="ARBA" id="ARBA00022481"/>
    </source>
</evidence>
<dbReference type="PANTHER" id="PTHR15921:SF3">
    <property type="entry name" value="PRE-MRNA CLEAVAGE COMPLEX 2 PROTEIN PCF11"/>
    <property type="match status" value="1"/>
</dbReference>
<dbReference type="InterPro" id="IPR045154">
    <property type="entry name" value="PCF11-like"/>
</dbReference>
<dbReference type="FunFam" id="1.25.40.90:FF:000015">
    <property type="entry name" value="Pre-mRNA cleavage complex 2 protein Pcf11"/>
    <property type="match status" value="1"/>
</dbReference>
<evidence type="ECO:0000256" key="14">
    <source>
        <dbReference type="SAM" id="Coils"/>
    </source>
</evidence>
<dbReference type="InterPro" id="IPR047415">
    <property type="entry name" value="Pcf11_CID"/>
</dbReference>
<comment type="subunit">
    <text evidence="11">Associates with the phosphorylated CTD domain of POLR2A /RNA polymerase II.</text>
</comment>
<dbReference type="Proteomes" id="UP001566132">
    <property type="component" value="Unassembled WGS sequence"/>
</dbReference>
<feature type="compositionally biased region" description="Basic and acidic residues" evidence="15">
    <location>
        <begin position="405"/>
        <end position="442"/>
    </location>
</feature>
<keyword evidence="8 14" id="KW-0175">Coiled coil</keyword>
<evidence type="ECO:0000313" key="18">
    <source>
        <dbReference type="Proteomes" id="UP001566132"/>
    </source>
</evidence>
<feature type="compositionally biased region" description="Basic and acidic residues" evidence="15">
    <location>
        <begin position="1388"/>
        <end position="1397"/>
    </location>
</feature>
<dbReference type="PROSITE" id="PS51391">
    <property type="entry name" value="CID"/>
    <property type="match status" value="1"/>
</dbReference>
<keyword evidence="4" id="KW-0597">Phosphoprotein</keyword>
<dbReference type="InterPro" id="IPR006569">
    <property type="entry name" value="CID_dom"/>
</dbReference>
<dbReference type="PANTHER" id="PTHR15921">
    <property type="entry name" value="PRE-MRNA CLEAVAGE COMPLEX II"/>
    <property type="match status" value="1"/>
</dbReference>
<feature type="compositionally biased region" description="Basic and acidic residues" evidence="15">
    <location>
        <begin position="1119"/>
        <end position="1129"/>
    </location>
</feature>
<feature type="region of interest" description="Disordered" evidence="15">
    <location>
        <begin position="1007"/>
        <end position="1045"/>
    </location>
</feature>
<dbReference type="CDD" id="cd16982">
    <property type="entry name" value="CID_Pcf11"/>
    <property type="match status" value="1"/>
</dbReference>
<gene>
    <name evidence="17" type="ORF">ABEB36_013810</name>
</gene>
<feature type="region of interest" description="Disordered" evidence="15">
    <location>
        <begin position="273"/>
        <end position="575"/>
    </location>
</feature>
<feature type="coiled-coil region" evidence="14">
    <location>
        <begin position="193"/>
        <end position="220"/>
    </location>
</feature>
<dbReference type="InterPro" id="IPR008942">
    <property type="entry name" value="ENTH_VHS"/>
</dbReference>
<keyword evidence="2" id="KW-0488">Methylation</keyword>
<feature type="compositionally biased region" description="Polar residues" evidence="15">
    <location>
        <begin position="274"/>
        <end position="283"/>
    </location>
</feature>
<keyword evidence="6" id="KW-0832">Ubl conjugation</keyword>
<dbReference type="GO" id="GO:0005634">
    <property type="term" value="C:nucleus"/>
    <property type="evidence" value="ECO:0007669"/>
    <property type="project" value="UniProtKB-SubCell"/>
</dbReference>
<keyword evidence="3" id="KW-1017">Isopeptide bond</keyword>
<feature type="compositionally biased region" description="Polar residues" evidence="15">
    <location>
        <begin position="302"/>
        <end position="329"/>
    </location>
</feature>
<protein>
    <recommendedName>
        <fullName evidence="12">Pre-mRNA cleavage complex 2 protein Pcf11</fullName>
    </recommendedName>
    <alternativeName>
        <fullName evidence="13">Pre-mRNA cleavage complex II protein Pcf11</fullName>
    </alternativeName>
</protein>
<evidence type="ECO:0000256" key="6">
    <source>
        <dbReference type="ARBA" id="ARBA00022843"/>
    </source>
</evidence>
<dbReference type="GO" id="GO:0006397">
    <property type="term" value="P:mRNA processing"/>
    <property type="evidence" value="ECO:0007669"/>
    <property type="project" value="UniProtKB-KW"/>
</dbReference>
<comment type="subcellular location">
    <subcellularLocation>
        <location evidence="1">Nucleus</location>
    </subcellularLocation>
</comment>
<accession>A0ABD1E5N8</accession>
<name>A0ABD1E5N8_HYPHA</name>
<evidence type="ECO:0000256" key="15">
    <source>
        <dbReference type="SAM" id="MobiDB-lite"/>
    </source>
</evidence>
<dbReference type="InterPro" id="IPR057242">
    <property type="entry name" value="PCFS4-like"/>
</dbReference>
<evidence type="ECO:0000256" key="1">
    <source>
        <dbReference type="ARBA" id="ARBA00004123"/>
    </source>
</evidence>
<proteinExistence type="predicted"/>
<keyword evidence="7" id="KW-0007">Acetylation</keyword>
<dbReference type="Gene3D" id="1.25.40.90">
    <property type="match status" value="1"/>
</dbReference>
<feature type="compositionally biased region" description="Basic and acidic residues" evidence="15">
    <location>
        <begin position="360"/>
        <end position="374"/>
    </location>
</feature>
<evidence type="ECO:0000256" key="7">
    <source>
        <dbReference type="ARBA" id="ARBA00022990"/>
    </source>
</evidence>
<comment type="caution">
    <text evidence="17">The sequence shown here is derived from an EMBL/GenBank/DDBJ whole genome shotgun (WGS) entry which is preliminary data.</text>
</comment>
<feature type="compositionally biased region" description="Basic and acidic residues" evidence="15">
    <location>
        <begin position="1576"/>
        <end position="1587"/>
    </location>
</feature>
<reference evidence="17 18" key="1">
    <citation type="submission" date="2024-05" db="EMBL/GenBank/DDBJ databases">
        <title>Genetic variation in Jamaican populations of the coffee berry borer (Hypothenemus hampei).</title>
        <authorList>
            <person name="Errbii M."/>
            <person name="Myrie A."/>
        </authorList>
    </citation>
    <scope>NUCLEOTIDE SEQUENCE [LARGE SCALE GENOMIC DNA]</scope>
    <source>
        <strain evidence="17">JA-Hopewell-2020-01-JO</strain>
        <tissue evidence="17">Whole body</tissue>
    </source>
</reference>
<organism evidence="17 18">
    <name type="scientific">Hypothenemus hampei</name>
    <name type="common">Coffee berry borer</name>
    <dbReference type="NCBI Taxonomy" id="57062"/>
    <lineage>
        <taxon>Eukaryota</taxon>
        <taxon>Metazoa</taxon>
        <taxon>Ecdysozoa</taxon>
        <taxon>Arthropoda</taxon>
        <taxon>Hexapoda</taxon>
        <taxon>Insecta</taxon>
        <taxon>Pterygota</taxon>
        <taxon>Neoptera</taxon>
        <taxon>Endopterygota</taxon>
        <taxon>Coleoptera</taxon>
        <taxon>Polyphaga</taxon>
        <taxon>Cucujiformia</taxon>
        <taxon>Curculionidae</taxon>
        <taxon>Scolytinae</taxon>
        <taxon>Hypothenemus</taxon>
    </lineage>
</organism>
<sequence>MTTPEEIKAEYTSSLADLTFNSKPLINVLTILAEENVPNAKIIVEAIEEHLAKVPVEVKLPILYLIDCIVKNVGQTYTTLFSHNIVSTFCNVFKMVDEKTRLEMFKLRQTWNDVFPQMKLYAVDVQIRQIDPAWPVTAQPTNSIHFNPRFLINNSTSSVTSHVQTPPVNTANTAVVPPKPTPSADMETLLMQEQLIQKQKELLELQRKALELEVLQTQVKLQEQINAGQVPSVSTNILLKPEVVKQLIPDAIVNNKPAQPSNRQTIAVAPALTKPQTSQTKINPVNPALVAARPIRDPRLLRQQQKTATVPSRQEKSGSTVQLESTNKNIDSKSSVRDHISKDPSNNKDKVASKPKSSQKSRDKSSPLRREHSPKLNSTSGSSLSSSESPSKGKRSPNSKHNKKRDKESKRSHEFESGVSNKRDKLSLKEDSRKTVNDKDFSSGDALSFKSVRNKNRNYMRRNMNESPIPPHDREDDFRSADKCLRIEPPIKRKSPDPNAQNKPMDVDLRQLAPTLSKKRTSNEGSEQPSKKSKSFDVLFGSEDIDLRQLAIPPEPERKANSVGRPPTPPPPIISVEKQDKAIVHQKKSDLDAVRAKLANATNRDKVLNKSFHKNKLQQKGDQDLRPKLTISPEEEKVIQSGHMTNEEGKQMLTKILTRIEKDKLREAKRKDQEEDGIVSKQNDDGTKITSPMIFNDKDERVSRDLRNLPSQEVNSDQFYVRDGRRSFRNSRETWRGRSGVVGRGAAPTIRQSQRSWPRWRNPYQARNDYEDESSKSPLFEELTIHQEENKTLNIDGIPRDIRVYDDVAVIFINYDDPREISFQNGARRIIFNNNESVLLQFGCDYKDITVSGHIFRVKLGVPSREVFINDLGFECFFGGPPIHVTINGHNLTVALDGPPPQVKISEEKRTDLVVGKINLIINATLMIPVFLDGKLQNFVVDGESCTLKFVDALKRVLINDVSFNVEFGGLPKPCVIYGKKHFIRFSVLPKGVKPGYVKIKDMEGECGSSPVRNDKEEESQALEVEPLRPRDEDQNGGTNSPSLLNLPALNNFDVISNVLSQTLGPAPPATTGYQVELPGLCQTAPEAQPSQPPININELFQKLVASGFVKTQQPQKEINGKDEQEPTENRSTLQDQSVKSQKRSNLSSVLKPITFKRPETLKIRQSALYTTLYSGMQCSSCGMRFPPEASMWYSQHLDWHFRQNRRGKKYARVANSRKWYYSLSDWKNYEELEDLEEREKNYFDQQLQQAEVAEEAEEEGEIPTVPADSERTDERCFVCRDVFEQFFNEEKEEWHLKNAIKVDEETYHPVCYQDHQSSLLNESQTSKFESQTPTSQIIPGLEIILDDDDDEEEEEKVHQETPEEVVSLDDDEEAKESREVSASSPKESLEELQKSEEDGEGDDDVILNEVAPIKIVVDDDDDDEDKIMEDQSLNKDLWPVKKESKAVFDDGFVDVGEIVTLKDMGPVKIKSEPLDEDCVQTSIMDTSSQISENLDCIDENGENGIHMEPMEDDATSPQQQPVSHPELVNLIDGNMELMSASPTPVPAIKQSGTKIKINISKPLPVIPPRESNVVDSDKNNTSDKMSDQQLQSPDLEILQYKPALLNVPLKKLPPVRKGSELTGLCSIM</sequence>
<dbReference type="EMBL" id="JBDJPC010000011">
    <property type="protein sequence ID" value="KAL1489883.1"/>
    <property type="molecule type" value="Genomic_DNA"/>
</dbReference>
<feature type="region of interest" description="Disordered" evidence="15">
    <location>
        <begin position="1567"/>
        <end position="1594"/>
    </location>
</feature>
<evidence type="ECO:0000313" key="17">
    <source>
        <dbReference type="EMBL" id="KAL1489883.1"/>
    </source>
</evidence>
<feature type="region of interest" description="Disordered" evidence="15">
    <location>
        <begin position="667"/>
        <end position="702"/>
    </location>
</feature>
<keyword evidence="9" id="KW-0539">Nucleus</keyword>
<dbReference type="InterPro" id="IPR048830">
    <property type="entry name" value="PCF11_helical"/>
</dbReference>
<dbReference type="SMART" id="SM00582">
    <property type="entry name" value="RPR"/>
    <property type="match status" value="1"/>
</dbReference>
<comment type="function">
    <text evidence="10">Component of pre-mRNA cleavage complex II, which promotes transcription termination by RNA polymerase II.</text>
</comment>
<keyword evidence="5" id="KW-0507">mRNA processing</keyword>
<feature type="compositionally biased region" description="Basic and acidic residues" evidence="15">
    <location>
        <begin position="330"/>
        <end position="352"/>
    </location>
</feature>
<feature type="compositionally biased region" description="Low complexity" evidence="15">
    <location>
        <begin position="375"/>
        <end position="390"/>
    </location>
</feature>
<dbReference type="Pfam" id="PF23228">
    <property type="entry name" value="zf_PCFS4"/>
    <property type="match status" value="1"/>
</dbReference>
<evidence type="ECO:0000256" key="10">
    <source>
        <dbReference type="ARBA" id="ARBA00057101"/>
    </source>
</evidence>
<keyword evidence="18" id="KW-1185">Reference proteome</keyword>
<evidence type="ECO:0000256" key="9">
    <source>
        <dbReference type="ARBA" id="ARBA00023242"/>
    </source>
</evidence>
<evidence type="ECO:0000256" key="8">
    <source>
        <dbReference type="ARBA" id="ARBA00023054"/>
    </source>
</evidence>
<dbReference type="SUPFAM" id="SSF48464">
    <property type="entry name" value="ENTH/VHS domain"/>
    <property type="match status" value="1"/>
</dbReference>
<feature type="compositionally biased region" description="Basic and acidic residues" evidence="15">
    <location>
        <begin position="471"/>
        <end position="496"/>
    </location>
</feature>
<evidence type="ECO:0000259" key="16">
    <source>
        <dbReference type="PROSITE" id="PS51391"/>
    </source>
</evidence>
<evidence type="ECO:0000256" key="5">
    <source>
        <dbReference type="ARBA" id="ARBA00022664"/>
    </source>
</evidence>
<feature type="compositionally biased region" description="Acidic residues" evidence="15">
    <location>
        <begin position="1363"/>
        <end position="1375"/>
    </location>
</feature>
<evidence type="ECO:0000256" key="4">
    <source>
        <dbReference type="ARBA" id="ARBA00022553"/>
    </source>
</evidence>
<evidence type="ECO:0000256" key="11">
    <source>
        <dbReference type="ARBA" id="ARBA00063659"/>
    </source>
</evidence>
<feature type="region of interest" description="Disordered" evidence="15">
    <location>
        <begin position="1350"/>
        <end position="1404"/>
    </location>
</feature>
<dbReference type="Pfam" id="PF04818">
    <property type="entry name" value="CID"/>
    <property type="match status" value="1"/>
</dbReference>
<feature type="compositionally biased region" description="Basic residues" evidence="15">
    <location>
        <begin position="392"/>
        <end position="404"/>
    </location>
</feature>
<feature type="compositionally biased region" description="Polar residues" evidence="15">
    <location>
        <begin position="1130"/>
        <end position="1146"/>
    </location>
</feature>
<evidence type="ECO:0000256" key="3">
    <source>
        <dbReference type="ARBA" id="ARBA00022499"/>
    </source>
</evidence>
<evidence type="ECO:0000256" key="12">
    <source>
        <dbReference type="ARBA" id="ARBA00068814"/>
    </source>
</evidence>
<dbReference type="Pfam" id="PF20845">
    <property type="entry name" value="Pcf11_helical"/>
    <property type="match status" value="1"/>
</dbReference>
<evidence type="ECO:0000256" key="13">
    <source>
        <dbReference type="ARBA" id="ARBA00083113"/>
    </source>
</evidence>